<dbReference type="Pfam" id="PF12697">
    <property type="entry name" value="Abhydrolase_6"/>
    <property type="match status" value="1"/>
</dbReference>
<keyword evidence="1 3" id="KW-0378">Hydrolase</keyword>
<dbReference type="GO" id="GO:0016020">
    <property type="term" value="C:membrane"/>
    <property type="evidence" value="ECO:0007669"/>
    <property type="project" value="TreeGrafter"/>
</dbReference>
<evidence type="ECO:0000313" key="4">
    <source>
        <dbReference type="Proteomes" id="UP000494162"/>
    </source>
</evidence>
<dbReference type="AlphaFoldDB" id="A0A6P2RIN8"/>
<dbReference type="PRINTS" id="PR00412">
    <property type="entry name" value="EPOXHYDRLASE"/>
</dbReference>
<reference evidence="3 4" key="1">
    <citation type="submission" date="2019-09" db="EMBL/GenBank/DDBJ databases">
        <authorList>
            <person name="Depoorter E."/>
        </authorList>
    </citation>
    <scope>NUCLEOTIDE SEQUENCE [LARGE SCALE GENOMIC DNA]</scope>
    <source>
        <strain evidence="3">LMG 26883</strain>
    </source>
</reference>
<dbReference type="Gene3D" id="3.40.50.1820">
    <property type="entry name" value="alpha/beta hydrolase"/>
    <property type="match status" value="1"/>
</dbReference>
<gene>
    <name evidence="3" type="ORF">BPS26883_06694</name>
</gene>
<dbReference type="RefSeq" id="WP_006405734.1">
    <property type="nucleotide sequence ID" value="NZ_CABVPP010000108.1"/>
</dbReference>
<dbReference type="InterPro" id="IPR029058">
    <property type="entry name" value="AB_hydrolase_fold"/>
</dbReference>
<dbReference type="GeneID" id="93173770"/>
<dbReference type="PANTHER" id="PTHR43798">
    <property type="entry name" value="MONOACYLGLYCEROL LIPASE"/>
    <property type="match status" value="1"/>
</dbReference>
<organism evidence="3 4">
    <name type="scientific">Burkholderia pseudomultivorans</name>
    <dbReference type="NCBI Taxonomy" id="1207504"/>
    <lineage>
        <taxon>Bacteria</taxon>
        <taxon>Pseudomonadati</taxon>
        <taxon>Pseudomonadota</taxon>
        <taxon>Betaproteobacteria</taxon>
        <taxon>Burkholderiales</taxon>
        <taxon>Burkholderiaceae</taxon>
        <taxon>Burkholderia</taxon>
        <taxon>Burkholderia cepacia complex</taxon>
    </lineage>
</organism>
<dbReference type="InterPro" id="IPR000639">
    <property type="entry name" value="Epox_hydrolase-like"/>
</dbReference>
<dbReference type="InterPro" id="IPR050266">
    <property type="entry name" value="AB_hydrolase_sf"/>
</dbReference>
<dbReference type="InterPro" id="IPR000073">
    <property type="entry name" value="AB_hydrolase_1"/>
</dbReference>
<dbReference type="EMBL" id="CABVPP010000108">
    <property type="protein sequence ID" value="VWC36072.1"/>
    <property type="molecule type" value="Genomic_DNA"/>
</dbReference>
<name>A0A6P2RIN8_9BURK</name>
<dbReference type="SUPFAM" id="SSF53474">
    <property type="entry name" value="alpha/beta-Hydrolases"/>
    <property type="match status" value="1"/>
</dbReference>
<evidence type="ECO:0000256" key="1">
    <source>
        <dbReference type="ARBA" id="ARBA00022801"/>
    </source>
</evidence>
<dbReference type="Proteomes" id="UP000494162">
    <property type="component" value="Unassembled WGS sequence"/>
</dbReference>
<sequence length="267" mass="28887">MATDIQSNGVRIRVADKGHGDVAVVFLHYWGGSSRTWSMVTDDLSNEFRTVATDHRGWGNSEAPKAGYSISHLADDAQGVIEGLGLSRYILVGHSMGGKVAQLIASRRLKGLEGLVLVAPSPPSPMALSEEQRTTMTGAYDSRESISWVLDNVLTGSQLAAELREQVIEDSLRGAPNAKFAWPNIAMKEDITADVAAIDIPVLVIAGERDQVDRVETLQAELLPRVAHARLEILPGVGHLSPLEAPTEISARIRKFANELGEGRTRH</sequence>
<proteinExistence type="predicted"/>
<evidence type="ECO:0000313" key="3">
    <source>
        <dbReference type="EMBL" id="VWC36072.1"/>
    </source>
</evidence>
<dbReference type="GO" id="GO:0016787">
    <property type="term" value="F:hydrolase activity"/>
    <property type="evidence" value="ECO:0007669"/>
    <property type="project" value="UniProtKB-KW"/>
</dbReference>
<feature type="domain" description="AB hydrolase-1" evidence="2">
    <location>
        <begin position="24"/>
        <end position="250"/>
    </location>
</feature>
<dbReference type="PRINTS" id="PR00111">
    <property type="entry name" value="ABHYDROLASE"/>
</dbReference>
<accession>A0A6P2RIN8</accession>
<protein>
    <submittedName>
        <fullName evidence="3">Putative hydrolase</fullName>
    </submittedName>
</protein>
<evidence type="ECO:0000259" key="2">
    <source>
        <dbReference type="Pfam" id="PF12697"/>
    </source>
</evidence>
<dbReference type="PANTHER" id="PTHR43798:SF31">
    <property type="entry name" value="AB HYDROLASE SUPERFAMILY PROTEIN YCLE"/>
    <property type="match status" value="1"/>
</dbReference>